<dbReference type="EMBL" id="ACHB01000079">
    <property type="protein sequence ID" value="EEI90983.1"/>
    <property type="molecule type" value="Genomic_DNA"/>
</dbReference>
<dbReference type="Proteomes" id="UP000006241">
    <property type="component" value="Unassembled WGS sequence"/>
</dbReference>
<organism evidence="1 2">
    <name type="scientific">Sphingobacterium spiritivorum ATCC 33300</name>
    <dbReference type="NCBI Taxonomy" id="525372"/>
    <lineage>
        <taxon>Bacteria</taxon>
        <taxon>Pseudomonadati</taxon>
        <taxon>Bacteroidota</taxon>
        <taxon>Sphingobacteriia</taxon>
        <taxon>Sphingobacteriales</taxon>
        <taxon>Sphingobacteriaceae</taxon>
        <taxon>Sphingobacterium</taxon>
    </lineage>
</organism>
<dbReference type="AlphaFoldDB" id="C2G1S4"/>
<protein>
    <submittedName>
        <fullName evidence="1">Uncharacterized protein</fullName>
    </submittedName>
</protein>
<sequence>MQRAIVIFLIIIGLKINNFVTPYSRKVKGICKIYRSLLTTIKKSFFDLKLQLATNN</sequence>
<name>C2G1S4_SPHSI</name>
<reference evidence="1 2" key="1">
    <citation type="submission" date="2009-01" db="EMBL/GenBank/DDBJ databases">
        <authorList>
            <person name="Qin X."/>
            <person name="Bachman B."/>
            <person name="Battles P."/>
            <person name="Bell A."/>
            <person name="Bess C."/>
            <person name="Bickham C."/>
            <person name="Chaboub L."/>
            <person name="Chen D."/>
            <person name="Coyle M."/>
            <person name="Deiros D.R."/>
            <person name="Dinh H."/>
            <person name="Forbes L."/>
            <person name="Fowler G."/>
            <person name="Francisco L."/>
            <person name="Fu Q."/>
            <person name="Gubbala S."/>
            <person name="Hale W."/>
            <person name="Han Y."/>
            <person name="Hemphill L."/>
            <person name="Highlander S.K."/>
            <person name="Hirani K."/>
            <person name="Hogues M."/>
            <person name="Jackson L."/>
            <person name="Jakkamsetti A."/>
            <person name="Javaid M."/>
            <person name="Jiang H."/>
            <person name="Korchina V."/>
            <person name="Kovar C."/>
            <person name="Lara F."/>
            <person name="Lee S."/>
            <person name="Mata R."/>
            <person name="Mathew T."/>
            <person name="Moen C."/>
            <person name="Morales K."/>
            <person name="Munidasa M."/>
            <person name="Nazareth L."/>
            <person name="Ngo R."/>
            <person name="Nguyen L."/>
            <person name="Okwuonu G."/>
            <person name="Ongeri F."/>
            <person name="Patil S."/>
            <person name="Petrosino J."/>
            <person name="Pham C."/>
            <person name="Pham P."/>
            <person name="Pu L.-L."/>
            <person name="Puazo M."/>
            <person name="Raj R."/>
            <person name="Reid J."/>
            <person name="Rouhana J."/>
            <person name="Saada N."/>
            <person name="Shang Y."/>
            <person name="Simmons D."/>
            <person name="Thornton R."/>
            <person name="Warren J."/>
            <person name="Weissenberger G."/>
            <person name="Zhang J."/>
            <person name="Zhang L."/>
            <person name="Zhou C."/>
            <person name="Zhu D."/>
            <person name="Muzny D."/>
            <person name="Worley K."/>
            <person name="Gibbs R."/>
        </authorList>
    </citation>
    <scope>NUCLEOTIDE SEQUENCE [LARGE SCALE GENOMIC DNA]</scope>
    <source>
        <strain evidence="1 2">ATCC 33300</strain>
    </source>
</reference>
<accession>C2G1S4</accession>
<evidence type="ECO:0000313" key="2">
    <source>
        <dbReference type="Proteomes" id="UP000006241"/>
    </source>
</evidence>
<gene>
    <name evidence="1" type="ORF">HMPREF0765_3530</name>
</gene>
<comment type="caution">
    <text evidence="1">The sequence shown here is derived from an EMBL/GenBank/DDBJ whole genome shotgun (WGS) entry which is preliminary data.</text>
</comment>
<proteinExistence type="predicted"/>
<dbReference type="HOGENOM" id="CLU_3012011_0_0_10"/>
<evidence type="ECO:0000313" key="1">
    <source>
        <dbReference type="EMBL" id="EEI90983.1"/>
    </source>
</evidence>